<dbReference type="InterPro" id="IPR002110">
    <property type="entry name" value="Ankyrin_rpt"/>
</dbReference>
<evidence type="ECO:0000313" key="2">
    <source>
        <dbReference type="EMBL" id="AVK76163.1"/>
    </source>
</evidence>
<dbReference type="Proteomes" id="UP000249287">
    <property type="component" value="Segment"/>
</dbReference>
<dbReference type="Pfam" id="PF12937">
    <property type="entry name" value="F-box-like"/>
    <property type="match status" value="1"/>
</dbReference>
<dbReference type="InterPro" id="IPR036770">
    <property type="entry name" value="Ankyrin_rpt-contain_sf"/>
</dbReference>
<dbReference type="Gene3D" id="1.20.1280.50">
    <property type="match status" value="1"/>
</dbReference>
<name>A0A2U7UCK2_9VIRU</name>
<dbReference type="Gene3D" id="1.25.40.20">
    <property type="entry name" value="Ankyrin repeat-containing domain"/>
    <property type="match status" value="2"/>
</dbReference>
<protein>
    <recommendedName>
        <fullName evidence="1">F-box domain-containing protein</fullName>
    </recommendedName>
</protein>
<accession>A0A2U7UCK2</accession>
<dbReference type="InterPro" id="IPR001810">
    <property type="entry name" value="F-box_dom"/>
</dbReference>
<feature type="domain" description="F-box" evidence="1">
    <location>
        <begin position="51"/>
        <end position="98"/>
    </location>
</feature>
<proteinExistence type="predicted"/>
<gene>
    <name evidence="2" type="ORF">pneo_cds_556</name>
</gene>
<dbReference type="InterPro" id="IPR036047">
    <property type="entry name" value="F-box-like_dom_sf"/>
</dbReference>
<dbReference type="SUPFAM" id="SSF81383">
    <property type="entry name" value="F-box domain"/>
    <property type="match status" value="1"/>
</dbReference>
<evidence type="ECO:0000259" key="1">
    <source>
        <dbReference type="PROSITE" id="PS50181"/>
    </source>
</evidence>
<reference evidence="2" key="1">
    <citation type="journal article" date="2018" name="Nat. Commun.">
        <title>Diversity and evolution of the emerging Pandoraviridae family.</title>
        <authorList>
            <person name="Legendre M."/>
            <person name="Fabre E."/>
            <person name="Poirot O."/>
            <person name="Jeudy S."/>
            <person name="Lartigue A."/>
            <person name="Alempic J.M."/>
            <person name="Beucher L."/>
            <person name="Philippe N."/>
            <person name="Bertaux L."/>
            <person name="Christo-Foroux E."/>
            <person name="Labadie K."/>
            <person name="Coute Y."/>
            <person name="Abergel C."/>
            <person name="Claverie J.M."/>
        </authorList>
    </citation>
    <scope>NUCLEOTIDE SEQUENCE [LARGE SCALE GENOMIC DNA]</scope>
    <source>
        <strain evidence="2">Neocaledonia</strain>
    </source>
</reference>
<dbReference type="SUPFAM" id="SSF48403">
    <property type="entry name" value="Ankyrin repeat"/>
    <property type="match status" value="2"/>
</dbReference>
<organism evidence="2">
    <name type="scientific">Pandoravirus neocaledonia</name>
    <dbReference type="NCBI Taxonomy" id="2107708"/>
    <lineage>
        <taxon>Viruses</taxon>
        <taxon>Pandoravirus</taxon>
    </lineage>
</organism>
<sequence>MEARFAGGGAAPAADEPFFKKRRLSVAARTCGTPSAHQRGSPDRYLCATISSHVDRLPDEVLAHILAQLPCLVRRRAARVCRRWFAIVGDRAASPRGMCAPATRHENPCASAAAMLHAECVDHALSIGCPWSGAECESAARHGRADLFARFYDAGCAQGPLWSDTSVEKVAARGGHVGVLHAMATRGITIYWSLVATEAASRGRIECLVYAHAAGHRFDSDVCRAAAAAGHLDCLRYLHERGCLWDHTATAAAAAGGHLDCLRYLHEQGCPWDESATEAAVGGADVCDPYARREGHLDCLRYLHEQGCPWDGAVCEVAARRGAVACLAYALDAGCPCDDISATAIVSGSFDTAAVLQAHGYTWTRRVMREAAYLGAWDFVDVLHEYGCPWDKDVCAFAAAAGDIARIERARARGCPWDADKCAKKAIRADHVDVVRWLCEPPNERPLHADSFVLGLEHRCSVEMLDLLRRRAPRCSRGEATAVAATWSDCDTLDYLLHQGMIEAAPSLWSSGLQRKAAAGGRLDLMRLLDAEGHRPDSDALVAAISDQRDDCVRWLFDRGCAVRDDALLAAACTGRIDYMRDLRARGCSWSPCAYLNAVTEGHVDCLAYMDADGCPRDSTAMRHAAYTGSVRVMRYLRESGLDWHPNTCTSAIVGRLAFDCLVYACENGCPFDMGECMKLAIKSGGARCVHYLNCLKHRRRRQQQQAHCETPL</sequence>
<dbReference type="InterPro" id="IPR052050">
    <property type="entry name" value="SecEffector_AnkRepeat"/>
</dbReference>
<dbReference type="KEGG" id="vg:36842876"/>
<dbReference type="PANTHER" id="PTHR46586">
    <property type="entry name" value="ANKYRIN REPEAT-CONTAINING PROTEIN"/>
    <property type="match status" value="1"/>
</dbReference>
<dbReference type="GeneID" id="36842876"/>
<dbReference type="EMBL" id="MG011690">
    <property type="protein sequence ID" value="AVK76163.1"/>
    <property type="molecule type" value="Genomic_DNA"/>
</dbReference>
<dbReference type="PROSITE" id="PS50181">
    <property type="entry name" value="FBOX"/>
    <property type="match status" value="1"/>
</dbReference>
<dbReference type="PANTHER" id="PTHR46586:SF3">
    <property type="entry name" value="ANKYRIN REPEAT-CONTAINING PROTEIN"/>
    <property type="match status" value="1"/>
</dbReference>
<dbReference type="Pfam" id="PF13637">
    <property type="entry name" value="Ank_4"/>
    <property type="match status" value="1"/>
</dbReference>
<dbReference type="RefSeq" id="YP_009482166.1">
    <property type="nucleotide sequence ID" value="NC_037666.1"/>
</dbReference>